<dbReference type="EMBL" id="BNEA01000015">
    <property type="protein sequence ID" value="GHI56383.1"/>
    <property type="molecule type" value="Genomic_DNA"/>
</dbReference>
<dbReference type="Proteomes" id="UP000646738">
    <property type="component" value="Unassembled WGS sequence"/>
</dbReference>
<reference evidence="2" key="1">
    <citation type="submission" date="2023-07" db="EMBL/GenBank/DDBJ databases">
        <title>Whole genome shotgun sequence of Streptomyces achromogenes subsp. rubradiris NBRC 14000.</title>
        <authorList>
            <person name="Komaki H."/>
            <person name="Tamura T."/>
        </authorList>
    </citation>
    <scope>NUCLEOTIDE SEQUENCE [LARGE SCALE GENOMIC DNA]</scope>
    <source>
        <strain evidence="2">NBRC 14000</strain>
    </source>
</reference>
<name>A0ABQ3RKI8_STRRR</name>
<protein>
    <recommendedName>
        <fullName evidence="3">YwqJ-like deaminase</fullName>
    </recommendedName>
</protein>
<comment type="caution">
    <text evidence="1">The sequence shown here is derived from an EMBL/GenBank/DDBJ whole genome shotgun (WGS) entry which is preliminary data.</text>
</comment>
<gene>
    <name evidence="1" type="ORF">Srubr_62290</name>
</gene>
<dbReference type="InterPro" id="IPR025968">
    <property type="entry name" value="YwqJ_deaminase"/>
</dbReference>
<organism evidence="1 2">
    <name type="scientific">Streptomyces rubradiris</name>
    <name type="common">Streptomyces achromogenes subsp. rubradiris</name>
    <dbReference type="NCBI Taxonomy" id="285531"/>
    <lineage>
        <taxon>Bacteria</taxon>
        <taxon>Bacillati</taxon>
        <taxon>Actinomycetota</taxon>
        <taxon>Actinomycetes</taxon>
        <taxon>Kitasatosporales</taxon>
        <taxon>Streptomycetaceae</taxon>
        <taxon>Streptomyces</taxon>
    </lineage>
</organism>
<evidence type="ECO:0008006" key="3">
    <source>
        <dbReference type="Google" id="ProtNLM"/>
    </source>
</evidence>
<dbReference type="Pfam" id="PF14431">
    <property type="entry name" value="YwqJ-deaminase"/>
    <property type="match status" value="1"/>
</dbReference>
<keyword evidence="2" id="KW-1185">Reference proteome</keyword>
<evidence type="ECO:0000313" key="1">
    <source>
        <dbReference type="EMBL" id="GHI56383.1"/>
    </source>
</evidence>
<accession>A0ABQ3RKI8</accession>
<proteinExistence type="predicted"/>
<sequence length="129" mass="14013">MPEHIPMTAASLLVNGKIFSQADLDADSDPDLHPAVSEFFQQLPAAQREPFMGYCAETALISDQLWGLDEQLPSGGRTTLDDATGHFSGSAIVTRKIRPEGDPEHGRHAKPCRSCTALLERLGIEVVDE</sequence>
<evidence type="ECO:0000313" key="2">
    <source>
        <dbReference type="Proteomes" id="UP000646738"/>
    </source>
</evidence>